<proteinExistence type="predicted"/>
<evidence type="ECO:0000313" key="1">
    <source>
        <dbReference type="EMBL" id="CAD7431369.1"/>
    </source>
</evidence>
<dbReference type="EMBL" id="OB794937">
    <property type="protein sequence ID" value="CAD7431369.1"/>
    <property type="molecule type" value="Genomic_DNA"/>
</dbReference>
<accession>A0A7R9EDX6</accession>
<dbReference type="AlphaFoldDB" id="A0A7R9EDX6"/>
<sequence>MKSTFKTLFETFVANKARKVCIINSLYNPRVQSRVTVLRNLQLRRIFNNKYLKDVGEVPRTPFYLSRPVYHRYWVGDGGVIRRLFYRWKIKSFSGVDKKLY</sequence>
<organism evidence="1">
    <name type="scientific">Timema monikensis</name>
    <dbReference type="NCBI Taxonomy" id="170555"/>
    <lineage>
        <taxon>Eukaryota</taxon>
        <taxon>Metazoa</taxon>
        <taxon>Ecdysozoa</taxon>
        <taxon>Arthropoda</taxon>
        <taxon>Hexapoda</taxon>
        <taxon>Insecta</taxon>
        <taxon>Pterygota</taxon>
        <taxon>Neoptera</taxon>
        <taxon>Polyneoptera</taxon>
        <taxon>Phasmatodea</taxon>
        <taxon>Timematodea</taxon>
        <taxon>Timematoidea</taxon>
        <taxon>Timematidae</taxon>
        <taxon>Timema</taxon>
    </lineage>
</organism>
<gene>
    <name evidence="1" type="ORF">TMSB3V08_LOCUS8106</name>
</gene>
<reference evidence="1" key="1">
    <citation type="submission" date="2020-11" db="EMBL/GenBank/DDBJ databases">
        <authorList>
            <person name="Tran Van P."/>
        </authorList>
    </citation>
    <scope>NUCLEOTIDE SEQUENCE</scope>
</reference>
<name>A0A7R9EDX6_9NEOP</name>
<protein>
    <submittedName>
        <fullName evidence="1">Uncharacterized protein</fullName>
    </submittedName>
</protein>